<reference evidence="1" key="1">
    <citation type="submission" date="2017-03" db="EMBL/GenBank/DDBJ databases">
        <title>The mitochondrial genome of the carnivorous plant Utricularia reniformis (Lentibulariaceae): structure, comparative analysis and evolutionary landmarks.</title>
        <authorList>
            <person name="Silva S.R."/>
            <person name="Alvarenga D.O."/>
            <person name="Michael T.P."/>
            <person name="Miranda V.F.O."/>
            <person name="Varani A.M."/>
        </authorList>
    </citation>
    <scope>NUCLEOTIDE SEQUENCE</scope>
</reference>
<organism evidence="1">
    <name type="scientific">Utricularia reniformis</name>
    <dbReference type="NCBI Taxonomy" id="192314"/>
    <lineage>
        <taxon>Eukaryota</taxon>
        <taxon>Viridiplantae</taxon>
        <taxon>Streptophyta</taxon>
        <taxon>Embryophyta</taxon>
        <taxon>Tracheophyta</taxon>
        <taxon>Spermatophyta</taxon>
        <taxon>Magnoliopsida</taxon>
        <taxon>eudicotyledons</taxon>
        <taxon>Gunneridae</taxon>
        <taxon>Pentapetalae</taxon>
        <taxon>asterids</taxon>
        <taxon>lamiids</taxon>
        <taxon>Lamiales</taxon>
        <taxon>Lentibulariaceae</taxon>
        <taxon>Utricularia</taxon>
    </lineage>
</organism>
<keyword evidence="1" id="KW-0496">Mitochondrion</keyword>
<accession>A0A1Y0B0C6</accession>
<gene>
    <name evidence="1" type="ORF">AEK19_MT0578</name>
</gene>
<dbReference type="EMBL" id="KY774314">
    <property type="protein sequence ID" value="ART30834.1"/>
    <property type="molecule type" value="Genomic_DNA"/>
</dbReference>
<geneLocation type="mitochondrion" evidence="1"/>
<sequence length="62" mass="6773">MAVECDATITFTDDDNMLGDKQHNRTLFVKGVGAEKSSLYRLAGGGRGLGFIHSSIDRTNRK</sequence>
<name>A0A1Y0B0C6_9LAMI</name>
<dbReference type="AlphaFoldDB" id="A0A1Y0B0C6"/>
<evidence type="ECO:0000313" key="1">
    <source>
        <dbReference type="EMBL" id="ART30834.1"/>
    </source>
</evidence>
<protein>
    <submittedName>
        <fullName evidence="1">Uncharacterized protein</fullName>
    </submittedName>
</protein>
<proteinExistence type="predicted"/>